<proteinExistence type="predicted"/>
<dbReference type="GO" id="GO:0004622">
    <property type="term" value="F:phosphatidylcholine lysophospholipase activity"/>
    <property type="evidence" value="ECO:0007669"/>
    <property type="project" value="TreeGrafter"/>
</dbReference>
<dbReference type="Gene3D" id="3.40.50.1110">
    <property type="entry name" value="SGNH hydrolase"/>
    <property type="match status" value="1"/>
</dbReference>
<gene>
    <name evidence="1" type="ORF">FDW42_04880</name>
    <name evidence="2" type="ORF">FVD16_02440</name>
</gene>
<dbReference type="EMBL" id="VDBS01000036">
    <property type="protein sequence ID" value="TNB57596.1"/>
    <property type="molecule type" value="Genomic_DNA"/>
</dbReference>
<dbReference type="InterPro" id="IPR051532">
    <property type="entry name" value="Ester_Hydrolysis_Enzymes"/>
</dbReference>
<dbReference type="Pfam" id="PF04311">
    <property type="entry name" value="DUF459"/>
    <property type="match status" value="1"/>
</dbReference>
<dbReference type="KEGG" id="chv:CHELV3228_1327"/>
<sequence length="327" mass="37746">MQIVKFLFILVIVFVLVVLVMNKSISSYLEQKYHIIFYPQNDILNEANALKIKLEQVRMILSNENPNLASFEVEEKEENLSIKEEQNLSLALSKPAVEEKIEPEANISFIDNTKLEVDSGEQFLLIGDSLMQGVAVALNKDLKNLGLKVVDLSKQNTGLSYKSYFDWAKETTKTLQNNKNIKYLVVLLGANDPWDIKREGIYHRFNSKSWLEIYTQRVDEILKIAEKYNAKVLWYEIPPVKKEDLNKKVSVLNQIYSQEILKNKGIFINTKLFFSKNDAYSAYIKDENNKSIKVRSDDGVHFTPSGAREMSKLLLEYIRLKDNNASF</sequence>
<keyword evidence="4" id="KW-1185">Reference proteome</keyword>
<evidence type="ECO:0000313" key="1">
    <source>
        <dbReference type="EMBL" id="TNB57596.1"/>
    </source>
</evidence>
<dbReference type="Proteomes" id="UP000306813">
    <property type="component" value="Unassembled WGS sequence"/>
</dbReference>
<evidence type="ECO:0000313" key="3">
    <source>
        <dbReference type="Proteomes" id="UP000306813"/>
    </source>
</evidence>
<evidence type="ECO:0000313" key="2">
    <source>
        <dbReference type="EMBL" id="TXK58693.1"/>
    </source>
</evidence>
<dbReference type="InterPro" id="IPR036514">
    <property type="entry name" value="SGNH_hydro_sf"/>
</dbReference>
<comment type="caution">
    <text evidence="1">The sequence shown here is derived from an EMBL/GenBank/DDBJ whole genome shotgun (WGS) entry which is preliminary data.</text>
</comment>
<reference evidence="1 3" key="1">
    <citation type="submission" date="2019-05" db="EMBL/GenBank/DDBJ databases">
        <title>Draft genomes of eight strains of Campylobacter helveticus isolated from cats and a dog in New Zealand.</title>
        <authorList>
            <person name="Bojanic K."/>
            <person name="Midwinter A.C."/>
            <person name="Biggs P.J."/>
            <person name="Acke E."/>
            <person name="Cornelius A.J."/>
            <person name="Marshall J.C."/>
        </authorList>
    </citation>
    <scope>NUCLEOTIDE SEQUENCE [LARGE SCALE GENOMIC DNA]</scope>
    <source>
        <strain evidence="1 3">ACP123b</strain>
    </source>
</reference>
<dbReference type="Proteomes" id="UP000321317">
    <property type="component" value="Unassembled WGS sequence"/>
</dbReference>
<dbReference type="EMBL" id="VRMA01000026">
    <property type="protein sequence ID" value="TXK58693.1"/>
    <property type="molecule type" value="Genomic_DNA"/>
</dbReference>
<dbReference type="SUPFAM" id="SSF52266">
    <property type="entry name" value="SGNH hydrolase"/>
    <property type="match status" value="1"/>
</dbReference>
<accession>A0AAX2UJQ0</accession>
<dbReference type="AlphaFoldDB" id="A0AAX2UJQ0"/>
<dbReference type="PANTHER" id="PTHR30383">
    <property type="entry name" value="THIOESTERASE 1/PROTEASE 1/LYSOPHOSPHOLIPASE L1"/>
    <property type="match status" value="1"/>
</dbReference>
<dbReference type="PANTHER" id="PTHR30383:SF24">
    <property type="entry name" value="THIOESTERASE 1_PROTEASE 1_LYSOPHOSPHOLIPASE L1"/>
    <property type="match status" value="1"/>
</dbReference>
<dbReference type="RefSeq" id="WP_082200258.1">
    <property type="nucleotide sequence ID" value="NZ_CP020478.1"/>
</dbReference>
<organism evidence="1 3">
    <name type="scientific">Campylobacter helveticus</name>
    <dbReference type="NCBI Taxonomy" id="28898"/>
    <lineage>
        <taxon>Bacteria</taxon>
        <taxon>Pseudomonadati</taxon>
        <taxon>Campylobacterota</taxon>
        <taxon>Epsilonproteobacteria</taxon>
        <taxon>Campylobacterales</taxon>
        <taxon>Campylobacteraceae</taxon>
        <taxon>Campylobacter</taxon>
    </lineage>
</organism>
<dbReference type="InterPro" id="IPR007407">
    <property type="entry name" value="DUF459"/>
</dbReference>
<reference evidence="2 4" key="2">
    <citation type="submission" date="2019-08" db="EMBL/GenBank/DDBJ databases">
        <title>Rapid identification of Enteric Bacteria from Whole Genome Sequences (WGS) using Average Nucleotide Identity (ANI).</title>
        <authorList>
            <person name="Lane C."/>
        </authorList>
    </citation>
    <scope>NUCLEOTIDE SEQUENCE [LARGE SCALE GENOMIC DNA]</scope>
    <source>
        <strain evidence="2 4">D4984</strain>
    </source>
</reference>
<dbReference type="GeneID" id="52037232"/>
<protein>
    <submittedName>
        <fullName evidence="1">DUF459 domain-containing protein</fullName>
    </submittedName>
</protein>
<name>A0AAX2UJQ0_9BACT</name>
<evidence type="ECO:0000313" key="4">
    <source>
        <dbReference type="Proteomes" id="UP000321317"/>
    </source>
</evidence>